<reference evidence="1" key="1">
    <citation type="submission" date="2023-03" db="EMBL/GenBank/DDBJ databases">
        <title>Chromosome-level genomes of two armyworms, Mythimna separata and Mythimna loreyi, provide insights into the biosynthesis and reception of sex pheromones.</title>
        <authorList>
            <person name="Zhao H."/>
        </authorList>
    </citation>
    <scope>NUCLEOTIDE SEQUENCE</scope>
    <source>
        <strain evidence="1">BeijingLab</strain>
    </source>
</reference>
<sequence>MFQKPAFGTTTTNFGSFNSGTSTASPFGGFKPATGTSAFGAPPAFGATTSTQPATGGGLFGSTNTTGGLFGSSTASTSTSGFGASTSSFGFGAAQPTTGGLFGNTSTVGGGGGLFGNTHNQTAFGAKPTGFGFGSTTTTGAATGSLFGSTPSTGTGLFGQQTNTLGGGGLFSNNTAGAFGQQQQQQTGTAHVKYNPVVGTDVVVKSGTSQSVNIKHHCITCMKEYENKSLEELRLEDYVAGRKGNTSGVFGGFQQQTENKPLFGNTSFGQPATTSAPSVFGGGGLGGAGGFAAQPSSFSFANNAQTTNTTGLFGANKPAFGAAPTTGGTGLFGATTTQAPTFGTNTSTFGFGATTQNQQQTGGLLFGGAKPATTGFGAAPATTGFGAFGSTGVFGAKTQAPTFGTQAPAFGSMTTGAFGTTTSSAGGLFGGHQGFGKPTTAPTFGFNTQQTGLGTGLGGGLGSNTFQAKPAAPAFGQLGTTMFPQPAQNNTFKTGLEGGLGGGMFGNNTSLGGGLGLGMGSMLNNQTQGMNNSLSGSSAGGNVHEQILTLAARPYGDSPLFKDLLPDSSTTAEDVLKPTNPAAVKAVLDSSGAYRVSSPTALRLTVTPRTSTRRDDKKSLFDGLEESDASLEDKLCLKPSRKRLVLRPNQKANDSHQDSVDHANDTARSLEERPQSNGGPPTREMPSEQSNVDEVDRRQEEFISLKNAGSTGWQGDVSTGSDRHASWLNSSKMPWNDKEKPIDGEPTPRLYPNLDKDIQTQVSERRASWLTTKPLRPALVKNPDSAENSVRELAVRTDRSHDKENIDTLSMSEEENVAPRELPPHPTGVKLTRPGYYTIPSLDEMIAYMRPDGSCVVPHLTIGRKNYGNVYYDCEIDVAGMDLDSLVHFLNKEVIVYPEESVKPPLGEGLNRRAYVTLDRVWPRDKSEKRAITEPERLLKMEYESKLRRVCDKHNTKFIEYRPQTGSWVFRVEHFSKYGLTDSDEEEDPQRQVVVNALQTSAPPASKLPVPPPTVGLGGLGGPAAPLVAEDNLFAMQQTSLNLLNGAAKAFEMDTTEDNNTESQSLYLDNKAYGVKSPTSELARLEHRQSHNVQLMKASLYADTEMEDDASISTGDQLVPVSVPLLSVPSLPPTVRREDLQISEIEVSQTEETPMKPLIVRPHTIVLKYHRKVPPFKQTIAGRLDASYISDMSVCRARHSRVGFAPGGALAFTTSYDSVNELPRSAELSDLGQYVRGRSSNDWSEPVLVRMALGQPEKDDGMLEVLKKHLATLLEHSTYSEESEWQCARLALSASPRERRAVLSQYLKDAATAHTRYKFGVSGAYCYEVWRLCDALWGADLENDGVPGTDPLSIVNRHKKFLDWLKTAVAEATDEDLSKPTHGEEEDEADGHSARIWTLLLGGRILEACKVAREHGDLNMAILIAQAAGDPTFRSLITRQLSLWRECGADTLISSHRWATLQLIAGQSSPRDKLRETDWLRALHATARYLCPHVPSLEQVMRTYEGFFTEEQQDGDGDVDLSLIENDEMSMKLPLPPYVTHYDVTVVNNGKQRRVLDLRYELIRARAFNCRPKLRPAAYTPDPMDYSLCFLLGTWFGNPTIESITGTADQLEASGNWHLAVQALSYHPDDIARGHLIRGVLSRHAPAKADTPELKARLELIRRLKVPEKWLLLAQAHRAKYERLPAVEAEHLVGAGQWNAAHKVLLEELLPEAVLADDLQSIAPLLEKMNEAAERHEVSGWENGGQALHHYLHVCDEIRGLVSSAEAQRDRASVHARLEALRPKVTAACRALGGLQPKSVGVRFARAEMGARLVQCTLAAGEPPAHLAGLLRALKLPPDTTHTASLQISSLLAARAAESCGAIAANTAPARAVPS</sequence>
<dbReference type="Proteomes" id="UP001231649">
    <property type="component" value="Chromosome 30"/>
</dbReference>
<dbReference type="EMBL" id="CM056806">
    <property type="protein sequence ID" value="KAJ8704846.1"/>
    <property type="molecule type" value="Genomic_DNA"/>
</dbReference>
<evidence type="ECO:0000313" key="1">
    <source>
        <dbReference type="EMBL" id="KAJ8704846.1"/>
    </source>
</evidence>
<organism evidence="1 2">
    <name type="scientific">Mythimna loreyi</name>
    <dbReference type="NCBI Taxonomy" id="667449"/>
    <lineage>
        <taxon>Eukaryota</taxon>
        <taxon>Metazoa</taxon>
        <taxon>Ecdysozoa</taxon>
        <taxon>Arthropoda</taxon>
        <taxon>Hexapoda</taxon>
        <taxon>Insecta</taxon>
        <taxon>Pterygota</taxon>
        <taxon>Neoptera</taxon>
        <taxon>Endopterygota</taxon>
        <taxon>Lepidoptera</taxon>
        <taxon>Glossata</taxon>
        <taxon>Ditrysia</taxon>
        <taxon>Noctuoidea</taxon>
        <taxon>Noctuidae</taxon>
        <taxon>Noctuinae</taxon>
        <taxon>Hadenini</taxon>
        <taxon>Mythimna</taxon>
    </lineage>
</organism>
<gene>
    <name evidence="1" type="ORF">PYW08_012166</name>
</gene>
<proteinExistence type="predicted"/>
<evidence type="ECO:0000313" key="2">
    <source>
        <dbReference type="Proteomes" id="UP001231649"/>
    </source>
</evidence>
<protein>
    <submittedName>
        <fullName evidence="1">Uncharacterized protein</fullName>
    </submittedName>
</protein>
<name>A0ACC2PZN4_9NEOP</name>
<accession>A0ACC2PZN4</accession>
<comment type="caution">
    <text evidence="1">The sequence shown here is derived from an EMBL/GenBank/DDBJ whole genome shotgun (WGS) entry which is preliminary data.</text>
</comment>
<keyword evidence="2" id="KW-1185">Reference proteome</keyword>